<dbReference type="InterPro" id="IPR039184">
    <property type="entry name" value="SARM1"/>
</dbReference>
<dbReference type="PANTHER" id="PTHR22998">
    <property type="entry name" value="SARM1"/>
    <property type="match status" value="1"/>
</dbReference>
<dbReference type="GO" id="GO:0005737">
    <property type="term" value="C:cytoplasm"/>
    <property type="evidence" value="ECO:0007669"/>
    <property type="project" value="UniProtKB-SubCell"/>
</dbReference>
<dbReference type="GO" id="GO:0034128">
    <property type="term" value="P:negative regulation of MyD88-independent toll-like receptor signaling pathway"/>
    <property type="evidence" value="ECO:0007669"/>
    <property type="project" value="InterPro"/>
</dbReference>
<comment type="subcellular location">
    <subcellularLocation>
        <location evidence="1">Cytoplasm</location>
    </subcellularLocation>
</comment>
<dbReference type="GO" id="GO:0048678">
    <property type="term" value="P:response to axon injury"/>
    <property type="evidence" value="ECO:0007669"/>
    <property type="project" value="InterPro"/>
</dbReference>
<dbReference type="GO" id="GO:0035591">
    <property type="term" value="F:signaling adaptor activity"/>
    <property type="evidence" value="ECO:0007669"/>
    <property type="project" value="InterPro"/>
</dbReference>
<evidence type="ECO:0000256" key="2">
    <source>
        <dbReference type="ARBA" id="ARBA00022490"/>
    </source>
</evidence>
<accession>A0A2A6BTR4</accession>
<gene>
    <name evidence="4" type="primary">WBGene00275661</name>
</gene>
<sequence>MRLFIRTCILFLAFVFIVDANSPSCPPKIKNKHNGDMMASLIKTELKRRNLKVFLDVNEVLCTVGFVKVLDEAVMASNNFIPLLTNYSIRPEKPGQIDYMHREIRLAFEHNKNIIPVSDKSFNIEDLNDRSIPEDMRKLLNYDIIEWSHKYQNAVVEKIVRYIKKGNKQAKSNKSSRPSVASVAVQTDDNVTPNPSIRTIDPSIGSKKVYQEYRFRQAPPIRKTRLCRIVVNSDASSEKKKFSSIVIHIDDEPSAKQYRKCIIACGPHYIPRSQSEIDKCKKECDEWLSASVEYPPTFKYRSGAIAVKLLKDPNLLT</sequence>
<evidence type="ECO:0000256" key="3">
    <source>
        <dbReference type="ARBA" id="ARBA00022737"/>
    </source>
</evidence>
<dbReference type="PANTHER" id="PTHR22998:SF1">
    <property type="entry name" value="NAD(+) HYDROLASE SARM1"/>
    <property type="match status" value="1"/>
</dbReference>
<dbReference type="OrthoDB" id="202764at2759"/>
<dbReference type="Proteomes" id="UP000005239">
    <property type="component" value="Unassembled WGS sequence"/>
</dbReference>
<reference evidence="5" key="1">
    <citation type="journal article" date="2008" name="Nat. Genet.">
        <title>The Pristionchus pacificus genome provides a unique perspective on nematode lifestyle and parasitism.</title>
        <authorList>
            <person name="Dieterich C."/>
            <person name="Clifton S.W."/>
            <person name="Schuster L.N."/>
            <person name="Chinwalla A."/>
            <person name="Delehaunty K."/>
            <person name="Dinkelacker I."/>
            <person name="Fulton L."/>
            <person name="Fulton R."/>
            <person name="Godfrey J."/>
            <person name="Minx P."/>
            <person name="Mitreva M."/>
            <person name="Roeseler W."/>
            <person name="Tian H."/>
            <person name="Witte H."/>
            <person name="Yang S.P."/>
            <person name="Wilson R.K."/>
            <person name="Sommer R.J."/>
        </authorList>
    </citation>
    <scope>NUCLEOTIDE SEQUENCE [LARGE SCALE GENOMIC DNA]</scope>
    <source>
        <strain evidence="5">PS312</strain>
    </source>
</reference>
<protein>
    <submittedName>
        <fullName evidence="4">Uncharacterized protein</fullName>
    </submittedName>
</protein>
<keyword evidence="5" id="KW-1185">Reference proteome</keyword>
<evidence type="ECO:0000313" key="4">
    <source>
        <dbReference type="EnsemblMetazoa" id="PPA37292.1"/>
    </source>
</evidence>
<dbReference type="Gene3D" id="3.40.50.10140">
    <property type="entry name" value="Toll/interleukin-1 receptor homology (TIR) domain"/>
    <property type="match status" value="1"/>
</dbReference>
<accession>A0A8R1USW4</accession>
<proteinExistence type="predicted"/>
<evidence type="ECO:0000313" key="5">
    <source>
        <dbReference type="Proteomes" id="UP000005239"/>
    </source>
</evidence>
<keyword evidence="2" id="KW-0963">Cytoplasm</keyword>
<organism evidence="4 5">
    <name type="scientific">Pristionchus pacificus</name>
    <name type="common">Parasitic nematode worm</name>
    <dbReference type="NCBI Taxonomy" id="54126"/>
    <lineage>
        <taxon>Eukaryota</taxon>
        <taxon>Metazoa</taxon>
        <taxon>Ecdysozoa</taxon>
        <taxon>Nematoda</taxon>
        <taxon>Chromadorea</taxon>
        <taxon>Rhabditida</taxon>
        <taxon>Rhabditina</taxon>
        <taxon>Diplogasteromorpha</taxon>
        <taxon>Diplogasteroidea</taxon>
        <taxon>Neodiplogasteridae</taxon>
        <taxon>Pristionchus</taxon>
    </lineage>
</organism>
<evidence type="ECO:0000256" key="1">
    <source>
        <dbReference type="ARBA" id="ARBA00004496"/>
    </source>
</evidence>
<dbReference type="InterPro" id="IPR035897">
    <property type="entry name" value="Toll_tir_struct_dom_sf"/>
</dbReference>
<dbReference type="AlphaFoldDB" id="A0A2A6BTR4"/>
<dbReference type="GO" id="GO:0003953">
    <property type="term" value="F:NAD+ nucleosidase activity"/>
    <property type="evidence" value="ECO:0007669"/>
    <property type="project" value="InterPro"/>
</dbReference>
<dbReference type="SUPFAM" id="SSF52200">
    <property type="entry name" value="Toll/Interleukin receptor TIR domain"/>
    <property type="match status" value="1"/>
</dbReference>
<dbReference type="EnsemblMetazoa" id="PPA37292.1">
    <property type="protein sequence ID" value="PPA37292.1"/>
    <property type="gene ID" value="WBGene00275661"/>
</dbReference>
<reference evidence="4" key="2">
    <citation type="submission" date="2022-06" db="UniProtKB">
        <authorList>
            <consortium name="EnsemblMetazoa"/>
        </authorList>
    </citation>
    <scope>IDENTIFICATION</scope>
    <source>
        <strain evidence="4">PS312</strain>
    </source>
</reference>
<keyword evidence="3" id="KW-0677">Repeat</keyword>
<name>A0A2A6BTR4_PRIPA</name>